<evidence type="ECO:0000313" key="1">
    <source>
        <dbReference type="EMBL" id="CAP56643.1"/>
    </source>
</evidence>
<keyword evidence="2" id="KW-1185">Reference proteome</keyword>
<accession>A9HPX1</accession>
<organism evidence="1 2">
    <name type="scientific">Gluconacetobacter diazotrophicus (strain ATCC 49037 / DSM 5601 / CCUG 37298 / CIP 103539 / LMG 7603 / PAl5)</name>
    <dbReference type="NCBI Taxonomy" id="272568"/>
    <lineage>
        <taxon>Bacteria</taxon>
        <taxon>Pseudomonadati</taxon>
        <taxon>Pseudomonadota</taxon>
        <taxon>Alphaproteobacteria</taxon>
        <taxon>Acetobacterales</taxon>
        <taxon>Acetobacteraceae</taxon>
        <taxon>Gluconacetobacter</taxon>
    </lineage>
</organism>
<sequence length="42" mass="4758">MENPPNRVDFLLPRNAARETCRFDHLDPVPNVPSVLSQGPEE</sequence>
<dbReference type="Proteomes" id="UP000001176">
    <property type="component" value="Chromosome"/>
</dbReference>
<name>A9HPX1_GLUDA</name>
<dbReference type="AlphaFoldDB" id="A9HPX1"/>
<gene>
    <name evidence="1" type="ordered locus">GDI2700</name>
</gene>
<dbReference type="KEGG" id="gdi:GDI2700"/>
<dbReference type="EMBL" id="AM889285">
    <property type="protein sequence ID" value="CAP56643.1"/>
    <property type="molecule type" value="Genomic_DNA"/>
</dbReference>
<reference evidence="1 2" key="1">
    <citation type="journal article" date="2009" name="BMC Genomics">
        <title>Complete genome sequence of the sugarcane nitrogen-fixing endophyte Gluconacetobacter diazotrophicus Pal5.</title>
        <authorList>
            <person name="Bertalan M."/>
            <person name="Albano R."/>
            <person name="Padua V."/>
            <person name="Rouws L."/>
            <person name="Rojas C."/>
            <person name="Hemerly A."/>
            <person name="Teixeira K."/>
            <person name="Schwab S."/>
            <person name="Araujo J."/>
            <person name="Oliveira A."/>
            <person name="Franca L."/>
            <person name="Magalhaes V."/>
            <person name="Alqueres S."/>
            <person name="Cardoso A."/>
            <person name="Almeida W."/>
            <person name="Loureiro M.M."/>
            <person name="Nogueira E."/>
            <person name="Cidade D."/>
            <person name="Oliveira D."/>
            <person name="Simao T."/>
            <person name="Macedo J."/>
            <person name="Valadao A."/>
            <person name="Dreschsel M."/>
            <person name="Freitas F."/>
            <person name="Vidal M."/>
            <person name="Guedes H."/>
            <person name="Rodrigues E."/>
            <person name="Meneses C."/>
            <person name="Brioso P."/>
            <person name="Pozzer L."/>
            <person name="Figueiredo D."/>
            <person name="Montano H."/>
            <person name="Junior J."/>
            <person name="Filho G."/>
            <person name="Flores V."/>
            <person name="Ferreira B."/>
            <person name="Branco A."/>
            <person name="Gonzalez P."/>
            <person name="Guillobel H."/>
            <person name="Lemos M."/>
            <person name="Seibel L."/>
            <person name="Macedo J."/>
            <person name="Alves-Ferreira M."/>
            <person name="Sachetto-Martins G."/>
            <person name="Coelho A."/>
            <person name="Santos E."/>
            <person name="Amaral G."/>
            <person name="Neves A."/>
            <person name="Pacheco A.B."/>
            <person name="Carvalho D."/>
            <person name="Lery L."/>
            <person name="Bisch P."/>
            <person name="Rossle S.C."/>
            <person name="Urmenyi T."/>
            <person name="Kruger W.V."/>
            <person name="Martins O."/>
            <person name="Baldani J.I."/>
            <person name="Ferreira P.C."/>
        </authorList>
    </citation>
    <scope>NUCLEOTIDE SEQUENCE [LARGE SCALE GENOMIC DNA]</scope>
    <source>
        <strain evidence="2">ATCC 49037 / DSM 5601 / CCUG 37298 / CIP 103539 / LMG 7603 / PAl5</strain>
    </source>
</reference>
<evidence type="ECO:0000313" key="2">
    <source>
        <dbReference type="Proteomes" id="UP000001176"/>
    </source>
</evidence>
<protein>
    <submittedName>
        <fullName evidence="1">Uncharacterized protein</fullName>
    </submittedName>
</protein>
<proteinExistence type="predicted"/>